<dbReference type="AlphaFoldDB" id="A0A4U0TQX1"/>
<evidence type="ECO:0000256" key="2">
    <source>
        <dbReference type="SAM" id="MobiDB-lite"/>
    </source>
</evidence>
<proteinExistence type="predicted"/>
<evidence type="ECO:0000313" key="3">
    <source>
        <dbReference type="EMBL" id="TKA24508.1"/>
    </source>
</evidence>
<sequence length="686" mass="76170">MDGREFQKDAGGDLRSEEAGGQTPYHGVIGEERAALRARRRSSGHQSTEESPEGLESPSHAAPNSASPQAQSTDATALLRLAQDPTTTDAESLTVTVPLSSLTRSFNDAIRQMDERAAEQARILDALLQTTQQNAVQQARHEQTAQEQALEQARRFEIFTQGTQQNLAQQRQDMERNAQEQVRQQAQRHETLATQRNIAQQGQQLAVHNEQARHLALMYNTQQGVAQQGQQVALHAQEQARRFDDFIHNTQQAFARQEEINENLNRRLARREQHDNQAEQAMADRVANLEIQLRNMHMDAQQRARQADEHILEQRQQIMAQQQHISALSARNQQQIGQNPARMIDFTMAAESQALGRRGRLPSNHNDLPLRRYQPAEGETPTAQHATVRAGPSTGSGGRLSSGRTVLGGGAAPIAPIGGGPDTQLPPLTPADRVAETAAVPDDDRNLYDLLGSVTSKAEHAIRTFATVRISTRSAEPKVRYLVLRAQDHVEHRGRARENLEDASMCTPLVVGLVNRWLVENIYGHDLFSHRGVHPTIARYLEAWAAEQRASTDLALITDYANRETLVVQRARLAKEVAGMDGLLEWQQELASDLAGRLTDTFSPFITPAARPAARAAFHEPVNEAIKIARNDELVGQAGGEQPPRYAVRLTMAPFVCVKTFTSGRFALRHVRKGEVIVGDRKTHLR</sequence>
<reference evidence="3 4" key="1">
    <citation type="submission" date="2017-03" db="EMBL/GenBank/DDBJ databases">
        <title>Genomes of endolithic fungi from Antarctica.</title>
        <authorList>
            <person name="Coleine C."/>
            <person name="Masonjones S."/>
            <person name="Stajich J.E."/>
        </authorList>
    </citation>
    <scope>NUCLEOTIDE SEQUENCE [LARGE SCALE GENOMIC DNA]</scope>
    <source>
        <strain evidence="3 4">CCFEE 6315</strain>
    </source>
</reference>
<accession>A0A4U0TQX1</accession>
<protein>
    <submittedName>
        <fullName evidence="3">Uncharacterized protein</fullName>
    </submittedName>
</protein>
<gene>
    <name evidence="3" type="ORF">B0A50_06665</name>
</gene>
<dbReference type="EMBL" id="NAJL01000043">
    <property type="protein sequence ID" value="TKA24508.1"/>
    <property type="molecule type" value="Genomic_DNA"/>
</dbReference>
<feature type="compositionally biased region" description="Basic and acidic residues" evidence="2">
    <location>
        <begin position="1"/>
        <end position="18"/>
    </location>
</feature>
<comment type="caution">
    <text evidence="3">The sequence shown here is derived from an EMBL/GenBank/DDBJ whole genome shotgun (WGS) entry which is preliminary data.</text>
</comment>
<feature type="coiled-coil region" evidence="1">
    <location>
        <begin position="247"/>
        <end position="281"/>
    </location>
</feature>
<organism evidence="3 4">
    <name type="scientific">Salinomyces thailandicus</name>
    <dbReference type="NCBI Taxonomy" id="706561"/>
    <lineage>
        <taxon>Eukaryota</taxon>
        <taxon>Fungi</taxon>
        <taxon>Dikarya</taxon>
        <taxon>Ascomycota</taxon>
        <taxon>Pezizomycotina</taxon>
        <taxon>Dothideomycetes</taxon>
        <taxon>Dothideomycetidae</taxon>
        <taxon>Mycosphaerellales</taxon>
        <taxon>Teratosphaeriaceae</taxon>
        <taxon>Salinomyces</taxon>
    </lineage>
</organism>
<dbReference type="Proteomes" id="UP000308549">
    <property type="component" value="Unassembled WGS sequence"/>
</dbReference>
<keyword evidence="1" id="KW-0175">Coiled coil</keyword>
<feature type="compositionally biased region" description="Low complexity" evidence="2">
    <location>
        <begin position="57"/>
        <end position="72"/>
    </location>
</feature>
<evidence type="ECO:0000256" key="1">
    <source>
        <dbReference type="SAM" id="Coils"/>
    </source>
</evidence>
<keyword evidence="4" id="KW-1185">Reference proteome</keyword>
<feature type="region of interest" description="Disordered" evidence="2">
    <location>
        <begin position="376"/>
        <end position="399"/>
    </location>
</feature>
<name>A0A4U0TQX1_9PEZI</name>
<feature type="region of interest" description="Disordered" evidence="2">
    <location>
        <begin position="1"/>
        <end position="72"/>
    </location>
</feature>
<evidence type="ECO:0000313" key="4">
    <source>
        <dbReference type="Proteomes" id="UP000308549"/>
    </source>
</evidence>